<dbReference type="AlphaFoldDB" id="A0A7R9GDR7"/>
<dbReference type="PROSITE" id="PS00720">
    <property type="entry name" value="RASGEF"/>
    <property type="match status" value="1"/>
</dbReference>
<feature type="domain" description="Ras-GEF" evidence="4">
    <location>
        <begin position="429"/>
        <end position="695"/>
    </location>
</feature>
<feature type="region of interest" description="Disordered" evidence="3">
    <location>
        <begin position="334"/>
        <end position="385"/>
    </location>
</feature>
<dbReference type="Pfam" id="PF00788">
    <property type="entry name" value="RA"/>
    <property type="match status" value="1"/>
</dbReference>
<feature type="compositionally biased region" description="Basic and acidic residues" evidence="3">
    <location>
        <begin position="1"/>
        <end position="12"/>
    </location>
</feature>
<evidence type="ECO:0000313" key="7">
    <source>
        <dbReference type="Proteomes" id="UP000678499"/>
    </source>
</evidence>
<dbReference type="PANTHER" id="PTHR23113">
    <property type="entry name" value="GUANINE NUCLEOTIDE EXCHANGE FACTOR"/>
    <property type="match status" value="1"/>
</dbReference>
<sequence>MKDRRSGVEESSHGTLGHKSRKEAPKPQWFVQESQPTWKLWGEQKASDIVYTIYLKKVRYHRPSKSVNSLLGLTAILARSDSEDEISHLEWETVKVRLVKAATLRRLVNSLACADTGELESTYVNIFLATYRTFASTDQVLDLLLQSRRLVNSPNSRKNQHDSCHPIVWVPQQLGDQTAVWWTGDWQGQGQGLLWLVVRPTNGYRQVEDDAGYTTVQSEEHGRMEKRGEESTSRAAASSSNDVHNHRGDEDEEDEDYGLGSAGAGLEPDQVRSAHLRALRQALAVWLDVYPSDFTASPNCLLTLVAFLKDRCPDDVHLQARALKYRQVEDDAGYTTVQSEEHGRMEKRGEESTSRAAASSSNDVHNHRGDEDEEDEDYGLGSAGAGLEPDQVRSAHLRALRQALAVWLDVYPSDFTASPNCLLTLVAFLKDRCPDDVHLQARELFIKLQPHQCLGAIWGKSKERTEVAGSVRATVDQFNAVSFRVLSTVLMDEALKPAQRAKIIAKWIEIAQELRLLKNFSSLKAIISGLQATPIYRLRKVWASVPKEKVESFEELARLFSEDNNQHAQREVLMREGTAKVAEVTSHADRFLPRLLQRHNPASCSVNYGTIPYLGTFLTDLTMINTAIPDKLYDNLINFDKKRKEFEILAQLKLLQGAAASYNIKFDPRFQKWFESCPVLEEKDCFHISCQIEPQGPLTPSRGSSGTVASTGSSGGGSGKRKPIIRKGPKNELRDPCDPYLKTCRGWDCLWIDHFDGLSDRRFSWSNTTLEFRGRAETRKWSRTCLASLVRAELCIRPLFSVGRIRLVNVHYCSRVTRRKTPAHHQKTDSITSTSSSGGSHPEPAMDSLPSSAQDSLGSLERKMSTSSTSSSSGPSSSTSGVVTTPPTGSSSSGSDAAPSSSKGRKDNQQQSQDRTPSSSTVTAGSSKSASPSPYRTPDFYIIRVSIETGSSEMEGVNLYKSIMLGNSERTKSVIASAMSKHGVEGKPEDYTLSQILPHGAAFTASNVAAVDENGGIALDDLEAALRKNVKLNSKILRGKLGCNKKKGASSFEWRAKLCQEMMFPPNANVYYAINTTYDLNFVLRRRKGKSASVERNFLEQVVLGTVGDWISSDICPLERKHDEQHCAQGSERVAGKSWICKSSESTTFTDATLADTLVAVKGAVDENGGIALDDLEATLRTNANLVEPVRISGPVSKSMSTSQGKSVLSRAGLHVMNTVTHPNVCASRSAPMTNGVRPLAPIPQTTSDEDTPLARKAAAPASALSSASSTLRCKAYCE</sequence>
<dbReference type="InterPro" id="IPR001895">
    <property type="entry name" value="RASGEF_cat_dom"/>
</dbReference>
<feature type="region of interest" description="Disordered" evidence="3">
    <location>
        <begin position="818"/>
        <end position="935"/>
    </location>
</feature>
<feature type="domain" description="N-terminal Ras-GEF" evidence="5">
    <location>
        <begin position="95"/>
        <end position="228"/>
    </location>
</feature>
<feature type="compositionally biased region" description="Low complexity" evidence="3">
    <location>
        <begin position="830"/>
        <end position="840"/>
    </location>
</feature>
<feature type="region of interest" description="Disordered" evidence="3">
    <location>
        <begin position="1"/>
        <end position="27"/>
    </location>
</feature>
<evidence type="ECO:0000259" key="5">
    <source>
        <dbReference type="PROSITE" id="PS50212"/>
    </source>
</evidence>
<dbReference type="GO" id="GO:0005085">
    <property type="term" value="F:guanyl-nucleotide exchange factor activity"/>
    <property type="evidence" value="ECO:0007669"/>
    <property type="project" value="UniProtKB-KW"/>
</dbReference>
<accession>A0A7R9GDR7</accession>
<dbReference type="EMBL" id="CAJPEX010001378">
    <property type="protein sequence ID" value="CAG0918983.1"/>
    <property type="molecule type" value="Genomic_DNA"/>
</dbReference>
<dbReference type="PROSITE" id="PS50212">
    <property type="entry name" value="RASGEF_NTER"/>
    <property type="match status" value="1"/>
</dbReference>
<feature type="region of interest" description="Disordered" evidence="3">
    <location>
        <begin position="209"/>
        <end position="266"/>
    </location>
</feature>
<evidence type="ECO:0000256" key="2">
    <source>
        <dbReference type="PROSITE-ProRule" id="PRU00168"/>
    </source>
</evidence>
<dbReference type="SUPFAM" id="SSF48366">
    <property type="entry name" value="Ras GEF"/>
    <property type="match status" value="2"/>
</dbReference>
<feature type="compositionally biased region" description="Basic and acidic residues" evidence="3">
    <location>
        <begin position="218"/>
        <end position="232"/>
    </location>
</feature>
<dbReference type="Gene3D" id="3.10.20.90">
    <property type="entry name" value="Phosphatidylinositol 3-kinase Catalytic Subunit, Chain A, domain 1"/>
    <property type="match status" value="1"/>
</dbReference>
<keyword evidence="7" id="KW-1185">Reference proteome</keyword>
<dbReference type="InterPro" id="IPR019804">
    <property type="entry name" value="Ras_G-nucl-exch_fac_CS"/>
</dbReference>
<dbReference type="InterPro" id="IPR000159">
    <property type="entry name" value="RA_dom"/>
</dbReference>
<dbReference type="Pfam" id="PF00618">
    <property type="entry name" value="RasGEF_N"/>
    <property type="match status" value="1"/>
</dbReference>
<feature type="compositionally biased region" description="Low complexity" evidence="3">
    <location>
        <begin position="918"/>
        <end position="931"/>
    </location>
</feature>
<dbReference type="Gene3D" id="1.20.870.10">
    <property type="entry name" value="Son of sevenless (SoS) protein Chain: S domain 1"/>
    <property type="match status" value="1"/>
</dbReference>
<feature type="region of interest" description="Disordered" evidence="3">
    <location>
        <begin position="1226"/>
        <end position="1262"/>
    </location>
</feature>
<dbReference type="PROSITE" id="PS50009">
    <property type="entry name" value="RASGEF_CAT"/>
    <property type="match status" value="1"/>
</dbReference>
<evidence type="ECO:0008006" key="8">
    <source>
        <dbReference type="Google" id="ProtNLM"/>
    </source>
</evidence>
<dbReference type="PANTHER" id="PTHR23113:SF312">
    <property type="entry name" value="RAL GUANINE NUCLEOTIDE DISSOCIATION STIMULATOR-LIKE, ISOFORM E"/>
    <property type="match status" value="1"/>
</dbReference>
<dbReference type="CDD" id="cd00153">
    <property type="entry name" value="RA_RalGDS_like"/>
    <property type="match status" value="1"/>
</dbReference>
<feature type="compositionally biased region" description="Low complexity" evidence="3">
    <location>
        <begin position="865"/>
        <end position="902"/>
    </location>
</feature>
<feature type="compositionally biased region" description="Basic residues" evidence="3">
    <location>
        <begin position="719"/>
        <end position="728"/>
    </location>
</feature>
<dbReference type="GO" id="GO:0005886">
    <property type="term" value="C:plasma membrane"/>
    <property type="evidence" value="ECO:0007669"/>
    <property type="project" value="TreeGrafter"/>
</dbReference>
<organism evidence="6">
    <name type="scientific">Notodromas monacha</name>
    <dbReference type="NCBI Taxonomy" id="399045"/>
    <lineage>
        <taxon>Eukaryota</taxon>
        <taxon>Metazoa</taxon>
        <taxon>Ecdysozoa</taxon>
        <taxon>Arthropoda</taxon>
        <taxon>Crustacea</taxon>
        <taxon>Oligostraca</taxon>
        <taxon>Ostracoda</taxon>
        <taxon>Podocopa</taxon>
        <taxon>Podocopida</taxon>
        <taxon>Cypridocopina</taxon>
        <taxon>Cypridoidea</taxon>
        <taxon>Cyprididae</taxon>
        <taxon>Notodromas</taxon>
    </lineage>
</organism>
<dbReference type="SUPFAM" id="SSF54236">
    <property type="entry name" value="Ubiquitin-like"/>
    <property type="match status" value="2"/>
</dbReference>
<dbReference type="EMBL" id="OA883415">
    <property type="protein sequence ID" value="CAD7278831.1"/>
    <property type="molecule type" value="Genomic_DNA"/>
</dbReference>
<dbReference type="SMART" id="SM00147">
    <property type="entry name" value="RasGEF"/>
    <property type="match status" value="1"/>
</dbReference>
<feature type="compositionally biased region" description="Low complexity" evidence="3">
    <location>
        <begin position="701"/>
        <end position="712"/>
    </location>
</feature>
<dbReference type="InterPro" id="IPR036964">
    <property type="entry name" value="RASGEF_cat_dom_sf"/>
</dbReference>
<dbReference type="GO" id="GO:0007265">
    <property type="term" value="P:Ras protein signal transduction"/>
    <property type="evidence" value="ECO:0007669"/>
    <property type="project" value="TreeGrafter"/>
</dbReference>
<dbReference type="InterPro" id="IPR000651">
    <property type="entry name" value="Ras-like_Gua-exchang_fac_N"/>
</dbReference>
<evidence type="ECO:0000313" key="6">
    <source>
        <dbReference type="EMBL" id="CAD7278831.1"/>
    </source>
</evidence>
<dbReference type="InterPro" id="IPR008937">
    <property type="entry name" value="Ras-like_GEF"/>
</dbReference>
<dbReference type="Proteomes" id="UP000678499">
    <property type="component" value="Unassembled WGS sequence"/>
</dbReference>
<evidence type="ECO:0000256" key="3">
    <source>
        <dbReference type="SAM" id="MobiDB-lite"/>
    </source>
</evidence>
<protein>
    <recommendedName>
        <fullName evidence="8">Ral guanine nucleotide dissociation stimulator-like 1</fullName>
    </recommendedName>
</protein>
<keyword evidence="1 2" id="KW-0344">Guanine-nucleotide releasing factor</keyword>
<dbReference type="OrthoDB" id="26687at2759"/>
<dbReference type="Pfam" id="PF00617">
    <property type="entry name" value="RasGEF"/>
    <property type="match status" value="1"/>
</dbReference>
<evidence type="ECO:0000256" key="1">
    <source>
        <dbReference type="ARBA" id="ARBA00022658"/>
    </source>
</evidence>
<name>A0A7R9GDR7_9CRUS</name>
<dbReference type="Gene3D" id="1.10.840.10">
    <property type="entry name" value="Ras guanine-nucleotide exchange factors catalytic domain"/>
    <property type="match status" value="1"/>
</dbReference>
<dbReference type="InterPro" id="IPR023578">
    <property type="entry name" value="Ras_GEF_dom_sf"/>
</dbReference>
<evidence type="ECO:0000259" key="4">
    <source>
        <dbReference type="PROSITE" id="PS50009"/>
    </source>
</evidence>
<dbReference type="InterPro" id="IPR029071">
    <property type="entry name" value="Ubiquitin-like_domsf"/>
</dbReference>
<feature type="compositionally biased region" description="Basic and acidic residues" evidence="3">
    <location>
        <begin position="339"/>
        <end position="353"/>
    </location>
</feature>
<dbReference type="CDD" id="cd00155">
    <property type="entry name" value="RasGEF"/>
    <property type="match status" value="1"/>
</dbReference>
<feature type="region of interest" description="Disordered" evidence="3">
    <location>
        <begin position="696"/>
        <end position="731"/>
    </location>
</feature>
<reference evidence="6" key="1">
    <citation type="submission" date="2020-11" db="EMBL/GenBank/DDBJ databases">
        <authorList>
            <person name="Tran Van P."/>
        </authorList>
    </citation>
    <scope>NUCLEOTIDE SEQUENCE</scope>
</reference>
<proteinExistence type="predicted"/>
<gene>
    <name evidence="6" type="ORF">NMOB1V02_LOCUS6527</name>
</gene>